<comment type="subcellular location">
    <subcellularLocation>
        <location evidence="1">Cell surface</location>
    </subcellularLocation>
</comment>
<keyword evidence="2" id="KW-0178">Competence</keyword>
<evidence type="ECO:0000313" key="4">
    <source>
        <dbReference type="EMBL" id="CEE02189.1"/>
    </source>
</evidence>
<dbReference type="Proteomes" id="UP000040576">
    <property type="component" value="Unassembled WGS sequence"/>
</dbReference>
<dbReference type="NCBIfam" id="TIGR02532">
    <property type="entry name" value="IV_pilin_GFxxxE"/>
    <property type="match status" value="1"/>
</dbReference>
<keyword evidence="5" id="KW-1185">Reference proteome</keyword>
<feature type="region of interest" description="Disordered" evidence="3">
    <location>
        <begin position="123"/>
        <end position="146"/>
    </location>
</feature>
<evidence type="ECO:0000313" key="5">
    <source>
        <dbReference type="Proteomes" id="UP000040576"/>
    </source>
</evidence>
<feature type="compositionally biased region" description="Polar residues" evidence="3">
    <location>
        <begin position="137"/>
        <end position="146"/>
    </location>
</feature>
<proteinExistence type="predicted"/>
<dbReference type="GO" id="GO:0030420">
    <property type="term" value="P:establishment of competence for transformation"/>
    <property type="evidence" value="ECO:0007669"/>
    <property type="project" value="UniProtKB-KW"/>
</dbReference>
<gene>
    <name evidence="4" type="ORF">BT1A1_2369</name>
</gene>
<dbReference type="Pfam" id="PF07963">
    <property type="entry name" value="N_methyl"/>
    <property type="match status" value="1"/>
</dbReference>
<dbReference type="InterPro" id="IPR045584">
    <property type="entry name" value="Pilin-like"/>
</dbReference>
<protein>
    <recommendedName>
        <fullName evidence="6">Prepilin-type N-terminal cleavage/methylation domain-containing protein</fullName>
    </recommendedName>
</protein>
<dbReference type="RefSeq" id="WP_034771460.1">
    <property type="nucleotide sequence ID" value="NZ_CCRF01000066.1"/>
</dbReference>
<organism evidence="4 5">
    <name type="scientific">Caldibacillus thermoamylovorans</name>
    <dbReference type="NCBI Taxonomy" id="35841"/>
    <lineage>
        <taxon>Bacteria</taxon>
        <taxon>Bacillati</taxon>
        <taxon>Bacillota</taxon>
        <taxon>Bacilli</taxon>
        <taxon>Bacillales</taxon>
        <taxon>Bacillaceae</taxon>
        <taxon>Caldibacillus</taxon>
    </lineage>
</organism>
<sequence>MQKRMKLLKNQKGMTLVELLAVLVILGIIAAIAIPMIGNVIEKSRDKADANEALNIINAAKMAYSNGEYGSGSPDPSTATEFSYTKTELESYVDVDITNNKYTVKFTKAKATDKSGTWTIVGHPASDKISGKDKAATEQQLKNAAK</sequence>
<evidence type="ECO:0008006" key="6">
    <source>
        <dbReference type="Google" id="ProtNLM"/>
    </source>
</evidence>
<evidence type="ECO:0000256" key="2">
    <source>
        <dbReference type="ARBA" id="ARBA00023287"/>
    </source>
</evidence>
<evidence type="ECO:0000256" key="3">
    <source>
        <dbReference type="SAM" id="MobiDB-lite"/>
    </source>
</evidence>
<dbReference type="EMBL" id="CCRF01000066">
    <property type="protein sequence ID" value="CEE02189.1"/>
    <property type="molecule type" value="Genomic_DNA"/>
</dbReference>
<dbReference type="AlphaFoldDB" id="A0A090KTY8"/>
<dbReference type="GO" id="GO:0009986">
    <property type="term" value="C:cell surface"/>
    <property type="evidence" value="ECO:0007669"/>
    <property type="project" value="UniProtKB-SubCell"/>
</dbReference>
<reference evidence="4 5" key="1">
    <citation type="submission" date="2014-07" db="EMBL/GenBank/DDBJ databases">
        <authorList>
            <person name="Wibberg Daniel"/>
        </authorList>
    </citation>
    <scope>NUCLEOTIDE SEQUENCE [LARGE SCALE GENOMIC DNA]</scope>
</reference>
<dbReference type="PROSITE" id="PS00409">
    <property type="entry name" value="PROKAR_NTER_METHYL"/>
    <property type="match status" value="1"/>
</dbReference>
<name>A0A090KTY8_9BACI</name>
<evidence type="ECO:0000256" key="1">
    <source>
        <dbReference type="ARBA" id="ARBA00004241"/>
    </source>
</evidence>
<dbReference type="SUPFAM" id="SSF54523">
    <property type="entry name" value="Pili subunits"/>
    <property type="match status" value="1"/>
</dbReference>
<accession>A0A090KTY8</accession>
<feature type="compositionally biased region" description="Basic and acidic residues" evidence="3">
    <location>
        <begin position="125"/>
        <end position="136"/>
    </location>
</feature>
<dbReference type="InterPro" id="IPR012902">
    <property type="entry name" value="N_methyl_site"/>
</dbReference>
<dbReference type="Gene3D" id="3.30.700.10">
    <property type="entry name" value="Glycoprotein, Type 4 Pilin"/>
    <property type="match status" value="1"/>
</dbReference>